<dbReference type="SUPFAM" id="SSF52540">
    <property type="entry name" value="P-loop containing nucleoside triphosphate hydrolases"/>
    <property type="match status" value="1"/>
</dbReference>
<feature type="domain" description="Disease resistance protein Roq1-like winged-helix" evidence="4">
    <location>
        <begin position="602"/>
        <end position="673"/>
    </location>
</feature>
<dbReference type="Gene3D" id="3.40.50.1820">
    <property type="entry name" value="alpha/beta hydrolase"/>
    <property type="match status" value="1"/>
</dbReference>
<dbReference type="SUPFAM" id="SSF53474">
    <property type="entry name" value="alpha/beta-Hydrolases"/>
    <property type="match status" value="1"/>
</dbReference>
<reference evidence="5" key="1">
    <citation type="submission" date="2024-02" db="EMBL/GenBank/DDBJ databases">
        <authorList>
            <consortium name="ELIXIR-Norway"/>
            <consortium name="Elixir Norway"/>
        </authorList>
    </citation>
    <scope>NUCLEOTIDE SEQUENCE</scope>
</reference>
<evidence type="ECO:0000313" key="5">
    <source>
        <dbReference type="EMBL" id="CAK9277816.1"/>
    </source>
</evidence>
<feature type="domain" description="NB-ARC" evidence="3">
    <location>
        <begin position="362"/>
        <end position="524"/>
    </location>
</feature>
<dbReference type="PRINTS" id="PR00364">
    <property type="entry name" value="DISEASERSIST"/>
</dbReference>
<evidence type="ECO:0000313" key="6">
    <source>
        <dbReference type="Proteomes" id="UP001497444"/>
    </source>
</evidence>
<keyword evidence="1" id="KW-0433">Leucine-rich repeat</keyword>
<sequence>MENSISRRKGKGVGVSQGPTKKRKGNVMPIHGVINTASVCSGTTPISTRGNNVRYPVHDLNLDCTSENPSLTIIFFHGFAYGINDEWKETWTTRSIDGREKCICWPQMWIPKDLNDNVRILSLSYDSNVVASVHDDVTEIGKNLIQSLIINSSYRTLWDKPVAIVAYSFGGLVFKSLVVEAHKHVYQRTMNDFDFEVQKYCEIFLNNLKGVVFYSVPHAGGTPDLSKYFKWQCQQITKDTTELGLLENMKSFNPKMEQLSVDFNNAICKNLNIYAFGEGLPIDNEWGILVPMASATQLSNNNNYKVEDANHLTICKPPTKDHPSYYILLEHLKTFMKKQNTRPMPPLPCYEVALEDKANTINCLFQKESIVALVGMGGIGKTTLSKKMYHLFHNQYDKSSFLEDVKSKDIDHVKKQLLHDLCDITLHKDDDLNKENLDQIKKCMISKKVLVVVDDVGKKENLGTLLQLLIDKDATDVDYKSKILVNCRNWQILKYHVKESAKMDMAFLEEEQARDLFMFHAFKHASPVINDVKNFSMEIIKACEGLPLSLEVLGSYLCDSPILEVWKDTLHTLKNGRNITGGSDNEVLWTTLRISYDHLDKDHQNMFLDIACFFVGFKENTLHRVYWNGENSLGSKIGLQNLKDRSLIKWAKDGSLYTHEQLQDMGRNIAMEVTMSRFIWKPNIYLQNNQV</sequence>
<protein>
    <recommendedName>
        <fullName evidence="7">NB-ARC domain-containing protein</fullName>
    </recommendedName>
</protein>
<name>A0ABP0XHI3_9BRYO</name>
<dbReference type="Gene3D" id="3.40.50.300">
    <property type="entry name" value="P-loop containing nucleotide triphosphate hydrolases"/>
    <property type="match status" value="1"/>
</dbReference>
<keyword evidence="6" id="KW-1185">Reference proteome</keyword>
<dbReference type="PANTHER" id="PTHR11017">
    <property type="entry name" value="LEUCINE-RICH REPEAT-CONTAINING PROTEIN"/>
    <property type="match status" value="1"/>
</dbReference>
<dbReference type="EMBL" id="OZ020103">
    <property type="protein sequence ID" value="CAK9277816.1"/>
    <property type="molecule type" value="Genomic_DNA"/>
</dbReference>
<dbReference type="InterPro" id="IPR044974">
    <property type="entry name" value="Disease_R_plants"/>
</dbReference>
<accession>A0ABP0XHI3</accession>
<dbReference type="PANTHER" id="PTHR11017:SF385">
    <property type="entry name" value="DISEASE RESISTANCE PROTEIN (TIR-NBS-LRR CLASS)-RELATED"/>
    <property type="match status" value="1"/>
</dbReference>
<evidence type="ECO:0000259" key="3">
    <source>
        <dbReference type="Pfam" id="PF00931"/>
    </source>
</evidence>
<dbReference type="InterPro" id="IPR029058">
    <property type="entry name" value="AB_hydrolase_fold"/>
</dbReference>
<organism evidence="5 6">
    <name type="scientific">Sphagnum jensenii</name>
    <dbReference type="NCBI Taxonomy" id="128206"/>
    <lineage>
        <taxon>Eukaryota</taxon>
        <taxon>Viridiplantae</taxon>
        <taxon>Streptophyta</taxon>
        <taxon>Embryophyta</taxon>
        <taxon>Bryophyta</taxon>
        <taxon>Sphagnophytina</taxon>
        <taxon>Sphagnopsida</taxon>
        <taxon>Sphagnales</taxon>
        <taxon>Sphagnaceae</taxon>
        <taxon>Sphagnum</taxon>
    </lineage>
</organism>
<evidence type="ECO:0000256" key="2">
    <source>
        <dbReference type="SAM" id="MobiDB-lite"/>
    </source>
</evidence>
<dbReference type="Pfam" id="PF00931">
    <property type="entry name" value="NB-ARC"/>
    <property type="match status" value="1"/>
</dbReference>
<dbReference type="Pfam" id="PF23282">
    <property type="entry name" value="WHD_ROQ1"/>
    <property type="match status" value="1"/>
</dbReference>
<feature type="compositionally biased region" description="Basic residues" evidence="2">
    <location>
        <begin position="1"/>
        <end position="11"/>
    </location>
</feature>
<dbReference type="InterPro" id="IPR042197">
    <property type="entry name" value="Apaf_helical"/>
</dbReference>
<dbReference type="InterPro" id="IPR027417">
    <property type="entry name" value="P-loop_NTPase"/>
</dbReference>
<evidence type="ECO:0000259" key="4">
    <source>
        <dbReference type="Pfam" id="PF23282"/>
    </source>
</evidence>
<dbReference type="Proteomes" id="UP001497444">
    <property type="component" value="Chromosome 8"/>
</dbReference>
<dbReference type="Gene3D" id="1.10.8.430">
    <property type="entry name" value="Helical domain of apoptotic protease-activating factors"/>
    <property type="match status" value="1"/>
</dbReference>
<evidence type="ECO:0000256" key="1">
    <source>
        <dbReference type="ARBA" id="ARBA00022614"/>
    </source>
</evidence>
<gene>
    <name evidence="5" type="ORF">CSSPJE1EN1_LOCUS23294</name>
</gene>
<dbReference type="InterPro" id="IPR058192">
    <property type="entry name" value="WHD_ROQ1-like"/>
</dbReference>
<dbReference type="InterPro" id="IPR002182">
    <property type="entry name" value="NB-ARC"/>
</dbReference>
<proteinExistence type="predicted"/>
<feature type="region of interest" description="Disordered" evidence="2">
    <location>
        <begin position="1"/>
        <end position="26"/>
    </location>
</feature>
<evidence type="ECO:0008006" key="7">
    <source>
        <dbReference type="Google" id="ProtNLM"/>
    </source>
</evidence>